<dbReference type="EMBL" id="JAJFAZ020000001">
    <property type="protein sequence ID" value="KAI5352019.1"/>
    <property type="molecule type" value="Genomic_DNA"/>
</dbReference>
<dbReference type="AlphaFoldDB" id="A0AAD4ZPW7"/>
<feature type="compositionally biased region" description="Polar residues" evidence="1">
    <location>
        <begin position="77"/>
        <end position="86"/>
    </location>
</feature>
<name>A0AAD4ZPW7_PRUDU</name>
<reference evidence="2 3" key="1">
    <citation type="journal article" date="2022" name="G3 (Bethesda)">
        <title>Whole-genome sequence and methylome profiling of the almond [Prunus dulcis (Mill.) D.A. Webb] cultivar 'Nonpareil'.</title>
        <authorList>
            <person name="D'Amico-Willman K.M."/>
            <person name="Ouma W.Z."/>
            <person name="Meulia T."/>
            <person name="Sideli G.M."/>
            <person name="Gradziel T.M."/>
            <person name="Fresnedo-Ramirez J."/>
        </authorList>
    </citation>
    <scope>NUCLEOTIDE SEQUENCE [LARGE SCALE GENOMIC DNA]</scope>
    <source>
        <strain evidence="2">Clone GOH B32 T37-40</strain>
    </source>
</reference>
<proteinExistence type="predicted"/>
<feature type="compositionally biased region" description="Low complexity" evidence="1">
    <location>
        <begin position="88"/>
        <end position="99"/>
    </location>
</feature>
<evidence type="ECO:0000256" key="1">
    <source>
        <dbReference type="SAM" id="MobiDB-lite"/>
    </source>
</evidence>
<sequence length="193" mass="21142">MHCDADVTECQTELDRLRVHLFLAGLDPEFDQVTGTHLEHKCTHYGGSKHTRAGCYELIGCPDWWDHSKAPRKNRSKSPNTSSDSDLVSPAVSTTPAPASASVAITGTQGYVLHSSSKKHARIIDTRATDHMTFDPGQIASHTPSPQSMVSNANAVHEENQESTTPQILNFFPKMSLCFKTTGCQWKAIGRPP</sequence>
<keyword evidence="3" id="KW-1185">Reference proteome</keyword>
<gene>
    <name evidence="2" type="ORF">L3X38_004910</name>
</gene>
<dbReference type="Proteomes" id="UP001054821">
    <property type="component" value="Chromosome 1"/>
</dbReference>
<accession>A0AAD4ZPW7</accession>
<protein>
    <submittedName>
        <fullName evidence="2">Uncharacterized protein</fullName>
    </submittedName>
</protein>
<comment type="caution">
    <text evidence="2">The sequence shown here is derived from an EMBL/GenBank/DDBJ whole genome shotgun (WGS) entry which is preliminary data.</text>
</comment>
<organism evidence="2 3">
    <name type="scientific">Prunus dulcis</name>
    <name type="common">Almond</name>
    <name type="synonym">Amygdalus dulcis</name>
    <dbReference type="NCBI Taxonomy" id="3755"/>
    <lineage>
        <taxon>Eukaryota</taxon>
        <taxon>Viridiplantae</taxon>
        <taxon>Streptophyta</taxon>
        <taxon>Embryophyta</taxon>
        <taxon>Tracheophyta</taxon>
        <taxon>Spermatophyta</taxon>
        <taxon>Magnoliopsida</taxon>
        <taxon>eudicotyledons</taxon>
        <taxon>Gunneridae</taxon>
        <taxon>Pentapetalae</taxon>
        <taxon>rosids</taxon>
        <taxon>fabids</taxon>
        <taxon>Rosales</taxon>
        <taxon>Rosaceae</taxon>
        <taxon>Amygdaloideae</taxon>
        <taxon>Amygdaleae</taxon>
        <taxon>Prunus</taxon>
    </lineage>
</organism>
<evidence type="ECO:0000313" key="3">
    <source>
        <dbReference type="Proteomes" id="UP001054821"/>
    </source>
</evidence>
<feature type="region of interest" description="Disordered" evidence="1">
    <location>
        <begin position="70"/>
        <end position="99"/>
    </location>
</feature>
<evidence type="ECO:0000313" key="2">
    <source>
        <dbReference type="EMBL" id="KAI5352019.1"/>
    </source>
</evidence>